<dbReference type="OrthoDB" id="5322896at2759"/>
<dbReference type="AlphaFoldDB" id="A0A6A5T3I0"/>
<evidence type="ECO:0000313" key="7">
    <source>
        <dbReference type="Proteomes" id="UP000800038"/>
    </source>
</evidence>
<evidence type="ECO:0000256" key="4">
    <source>
        <dbReference type="ARBA" id="ARBA00023128"/>
    </source>
</evidence>
<keyword evidence="5" id="KW-0143">Chaperone</keyword>
<accession>A0A6A5T3I0</accession>
<dbReference type="InterPro" id="IPR042272">
    <property type="entry name" value="ATP12_ATP_synth-F1-assembly_N"/>
</dbReference>
<evidence type="ECO:0000256" key="5">
    <source>
        <dbReference type="ARBA" id="ARBA00023186"/>
    </source>
</evidence>
<evidence type="ECO:0000256" key="3">
    <source>
        <dbReference type="ARBA" id="ARBA00022946"/>
    </source>
</evidence>
<dbReference type="Gene3D" id="3.30.2180.10">
    <property type="entry name" value="ATP12-like"/>
    <property type="match status" value="1"/>
</dbReference>
<keyword evidence="3" id="KW-0809">Transit peptide</keyword>
<keyword evidence="4" id="KW-0496">Mitochondrion</keyword>
<dbReference type="EMBL" id="ML975998">
    <property type="protein sequence ID" value="KAF1947545.1"/>
    <property type="molecule type" value="Genomic_DNA"/>
</dbReference>
<dbReference type="InterPro" id="IPR023335">
    <property type="entry name" value="ATP12_ortho_dom_sf"/>
</dbReference>
<dbReference type="GO" id="GO:0005739">
    <property type="term" value="C:mitochondrion"/>
    <property type="evidence" value="ECO:0007669"/>
    <property type="project" value="UniProtKB-SubCell"/>
</dbReference>
<dbReference type="PANTHER" id="PTHR21013:SF10">
    <property type="entry name" value="ATP SYNTHASE MITOCHONDRIAL F1 COMPLEX ASSEMBLY FACTOR 2"/>
    <property type="match status" value="1"/>
</dbReference>
<comment type="similarity">
    <text evidence="2">Belongs to the ATP12 family.</text>
</comment>
<protein>
    <submittedName>
        <fullName evidence="6">F1-ATP synthase assembly protein</fullName>
    </submittedName>
</protein>
<comment type="subcellular location">
    <subcellularLocation>
        <location evidence="1">Mitochondrion</location>
    </subcellularLocation>
</comment>
<keyword evidence="7" id="KW-1185">Reference proteome</keyword>
<dbReference type="PANTHER" id="PTHR21013">
    <property type="entry name" value="ATP SYNTHASE MITOCHONDRIAL F1 COMPLEX ASSEMBLY FACTOR 2/ATP12 PROTEIN, MITOCHONDRIAL PRECURSOR"/>
    <property type="match status" value="1"/>
</dbReference>
<dbReference type="GO" id="GO:0033615">
    <property type="term" value="P:mitochondrial proton-transporting ATP synthase complex assembly"/>
    <property type="evidence" value="ECO:0007669"/>
    <property type="project" value="TreeGrafter"/>
</dbReference>
<reference evidence="6" key="1">
    <citation type="journal article" date="2020" name="Stud. Mycol.">
        <title>101 Dothideomycetes genomes: a test case for predicting lifestyles and emergence of pathogens.</title>
        <authorList>
            <person name="Haridas S."/>
            <person name="Albert R."/>
            <person name="Binder M."/>
            <person name="Bloem J."/>
            <person name="Labutti K."/>
            <person name="Salamov A."/>
            <person name="Andreopoulos B."/>
            <person name="Baker S."/>
            <person name="Barry K."/>
            <person name="Bills G."/>
            <person name="Bluhm B."/>
            <person name="Cannon C."/>
            <person name="Castanera R."/>
            <person name="Culley D."/>
            <person name="Daum C."/>
            <person name="Ezra D."/>
            <person name="Gonzalez J."/>
            <person name="Henrissat B."/>
            <person name="Kuo A."/>
            <person name="Liang C."/>
            <person name="Lipzen A."/>
            <person name="Lutzoni F."/>
            <person name="Magnuson J."/>
            <person name="Mondo S."/>
            <person name="Nolan M."/>
            <person name="Ohm R."/>
            <person name="Pangilinan J."/>
            <person name="Park H.-J."/>
            <person name="Ramirez L."/>
            <person name="Alfaro M."/>
            <person name="Sun H."/>
            <person name="Tritt A."/>
            <person name="Yoshinaga Y."/>
            <person name="Zwiers L.-H."/>
            <person name="Turgeon B."/>
            <person name="Goodwin S."/>
            <person name="Spatafora J."/>
            <person name="Crous P."/>
            <person name="Grigoriev I."/>
        </authorList>
    </citation>
    <scope>NUCLEOTIDE SEQUENCE</scope>
    <source>
        <strain evidence="6">CBS 161.51</strain>
    </source>
</reference>
<dbReference type="Pfam" id="PF07542">
    <property type="entry name" value="ATP12"/>
    <property type="match status" value="1"/>
</dbReference>
<evidence type="ECO:0000313" key="6">
    <source>
        <dbReference type="EMBL" id="KAF1947545.1"/>
    </source>
</evidence>
<name>A0A6A5T3I0_9PLEO</name>
<dbReference type="SUPFAM" id="SSF160909">
    <property type="entry name" value="ATP12-like"/>
    <property type="match status" value="1"/>
</dbReference>
<organism evidence="6 7">
    <name type="scientific">Clathrospora elynae</name>
    <dbReference type="NCBI Taxonomy" id="706981"/>
    <lineage>
        <taxon>Eukaryota</taxon>
        <taxon>Fungi</taxon>
        <taxon>Dikarya</taxon>
        <taxon>Ascomycota</taxon>
        <taxon>Pezizomycotina</taxon>
        <taxon>Dothideomycetes</taxon>
        <taxon>Pleosporomycetidae</taxon>
        <taxon>Pleosporales</taxon>
        <taxon>Diademaceae</taxon>
        <taxon>Clathrospora</taxon>
    </lineage>
</organism>
<dbReference type="Gene3D" id="1.10.3580.10">
    <property type="entry name" value="ATP12 ATPase"/>
    <property type="match status" value="1"/>
</dbReference>
<gene>
    <name evidence="6" type="ORF">EJ02DRAFT_449710</name>
</gene>
<proteinExistence type="inferred from homology"/>
<dbReference type="InterPro" id="IPR011419">
    <property type="entry name" value="ATP12_ATP_synth-F1-assembly"/>
</dbReference>
<evidence type="ECO:0000256" key="2">
    <source>
        <dbReference type="ARBA" id="ARBA00008231"/>
    </source>
</evidence>
<sequence length="294" mass="32523">MKQAREMRDVYSASNKPKSMLAKRFWKDVHVKEGEGGLQVFLDHRPVRMPNKQILTVPPSKHQLATAIALEWDLLMSAQQALKNDYIPMTSLAARAIAIEAEDAAGQDNVRGDILRYILRVLSTDTLLCWAPERVMNESLQNGKTLRQVQQEAAMGIIAYLQTHVWPGVDIKPTLDPDSIIPVAQPELTQQVIHGWCAGLPAFELAGLERAVLASKSLLVSARLIHEWGEAFAQSRNVADAGRFGIEEAAEASSLEVGWQTSQWGEVEDTHDVEKEDLRRQLGSAVILVSGDSS</sequence>
<evidence type="ECO:0000256" key="1">
    <source>
        <dbReference type="ARBA" id="ARBA00004173"/>
    </source>
</evidence>
<dbReference type="Proteomes" id="UP000800038">
    <property type="component" value="Unassembled WGS sequence"/>
</dbReference>